<evidence type="ECO:0000313" key="2">
    <source>
        <dbReference type="Proteomes" id="UP000004699"/>
    </source>
</evidence>
<dbReference type="EMBL" id="DS999411">
    <property type="protein sequence ID" value="EED34219.1"/>
    <property type="molecule type" value="Genomic_DNA"/>
</dbReference>
<proteinExistence type="predicted"/>
<dbReference type="AlphaFoldDB" id="B8KVG3"/>
<organism evidence="1 2">
    <name type="scientific">Luminiphilus syltensis NOR5-1B</name>
    <dbReference type="NCBI Taxonomy" id="565045"/>
    <lineage>
        <taxon>Bacteria</taxon>
        <taxon>Pseudomonadati</taxon>
        <taxon>Pseudomonadota</taxon>
        <taxon>Gammaproteobacteria</taxon>
        <taxon>Cellvibrionales</taxon>
        <taxon>Halieaceae</taxon>
        <taxon>Luminiphilus</taxon>
    </lineage>
</organism>
<sequence length="50" mass="5628">MLNKFIGIREPCAVSIERAAQAVFALCVGVRRHGEPSLLQPPHNRCVQWQ</sequence>
<accession>B8KVG3</accession>
<name>B8KVG3_9GAMM</name>
<protein>
    <submittedName>
        <fullName evidence="1">Uncharacterized protein</fullName>
    </submittedName>
</protein>
<dbReference type="HOGENOM" id="CLU_3119475_0_0_6"/>
<reference evidence="2" key="1">
    <citation type="journal article" date="2013" name="BMC Microbiol.">
        <title>Taxonomy and evolution of bacteriochlorophyll a-containing members of the OM60/NOR5 clade of marine gammaproteobacteria: description of Luminiphilus syltensis gen. nov., sp. nov., reclassification of Haliea rubra as Pseudohaliea rubra gen. nov., comb. nov., and emendation of Chromatocurvus halotolerans.</title>
        <authorList>
            <person name="Spring S."/>
            <person name="Riedel T."/>
            <person name="Sproer C."/>
            <person name="Yan S."/>
            <person name="Harder J."/>
            <person name="Fuchs B.M."/>
        </authorList>
    </citation>
    <scope>NUCLEOTIDE SEQUENCE [LARGE SCALE GENOMIC DNA]</scope>
    <source>
        <strain evidence="2">NOR51-B</strain>
    </source>
</reference>
<dbReference type="Proteomes" id="UP000004699">
    <property type="component" value="Unassembled WGS sequence"/>
</dbReference>
<keyword evidence="2" id="KW-1185">Reference proteome</keyword>
<evidence type="ECO:0000313" key="1">
    <source>
        <dbReference type="EMBL" id="EED34219.1"/>
    </source>
</evidence>
<gene>
    <name evidence="1" type="ORF">NOR51B_156</name>
</gene>